<reference evidence="1 2" key="1">
    <citation type="journal article" date="2005" name="Arch. Microbiol.">
        <title>The genome sequence of an anaerobic aromatic-degrading denitrifying bacterium, strain EbN1.</title>
        <authorList>
            <person name="Rabus R."/>
            <person name="Kube M."/>
            <person name="Heider J."/>
            <person name="Beck A."/>
            <person name="Heitmann K."/>
            <person name="Widdel F."/>
            <person name="Reinhardt R."/>
        </authorList>
    </citation>
    <scope>NUCLEOTIDE SEQUENCE [LARGE SCALE GENOMIC DNA]</scope>
    <source>
        <strain evidence="1 2">EbN1</strain>
        <plasmid evidence="2">Plasmid pAzo1</plasmid>
    </source>
</reference>
<evidence type="ECO:0000313" key="2">
    <source>
        <dbReference type="Proteomes" id="UP000006552"/>
    </source>
</evidence>
<evidence type="ECO:0000313" key="1">
    <source>
        <dbReference type="EMBL" id="CAI10471.1"/>
    </source>
</evidence>
<dbReference type="KEGG" id="eba:p1B294"/>
<dbReference type="Proteomes" id="UP000006552">
    <property type="component" value="Plasmid 1"/>
</dbReference>
<sequence>MEVVSPKPSEGVPKPRKSVAHIARLHVRNREGKRTTISLDPMVISILADQLGSREEARAWLKDAASRTKARKGISFSRMVQTAAVRQIRALSSAATTSNPL</sequence>
<dbReference type="RefSeq" id="WP_011254708.1">
    <property type="nucleotide sequence ID" value="NC_006823.1"/>
</dbReference>
<name>Q5NWU3_AROAE</name>
<gene>
    <name evidence="1" type="ORF">p1B294</name>
</gene>
<accession>Q5NWU3</accession>
<dbReference type="HOGENOM" id="CLU_2285585_0_0_4"/>
<dbReference type="EMBL" id="CR555307">
    <property type="protein sequence ID" value="CAI10471.1"/>
    <property type="molecule type" value="Genomic_DNA"/>
</dbReference>
<keyword evidence="2" id="KW-1185">Reference proteome</keyword>
<geneLocation type="plasmid" evidence="2">
    <name>pAzo1</name>
</geneLocation>
<dbReference type="AlphaFoldDB" id="Q5NWU3"/>
<keyword evidence="1" id="KW-0614">Plasmid</keyword>
<organism evidence="1 2">
    <name type="scientific">Aromatoleum aromaticum (strain DSM 19018 / LMG 30748 / EbN1)</name>
    <name type="common">Azoarcus sp. (strain EbN1)</name>
    <dbReference type="NCBI Taxonomy" id="76114"/>
    <lineage>
        <taxon>Bacteria</taxon>
        <taxon>Pseudomonadati</taxon>
        <taxon>Pseudomonadota</taxon>
        <taxon>Betaproteobacteria</taxon>
        <taxon>Rhodocyclales</taxon>
        <taxon>Rhodocyclaceae</taxon>
        <taxon>Aromatoleum</taxon>
    </lineage>
</organism>
<protein>
    <submittedName>
        <fullName evidence="1">Uncharacterized protein</fullName>
    </submittedName>
</protein>
<proteinExistence type="predicted"/>